<dbReference type="InterPro" id="IPR013815">
    <property type="entry name" value="ATP_grasp_subdomain_1"/>
</dbReference>
<dbReference type="AlphaFoldDB" id="A0A1G6MMT2"/>
<dbReference type="SUPFAM" id="SSF52440">
    <property type="entry name" value="PreATP-grasp domain"/>
    <property type="match status" value="1"/>
</dbReference>
<evidence type="ECO:0000256" key="1">
    <source>
        <dbReference type="ARBA" id="ARBA00001936"/>
    </source>
</evidence>
<dbReference type="InterPro" id="IPR011761">
    <property type="entry name" value="ATP-grasp"/>
</dbReference>
<evidence type="ECO:0000256" key="9">
    <source>
        <dbReference type="ARBA" id="ARBA00022840"/>
    </source>
</evidence>
<accession>A0A1G6MMT2</accession>
<feature type="domain" description="ATP-grasp" evidence="16">
    <location>
        <begin position="107"/>
        <end position="313"/>
    </location>
</feature>
<proteinExistence type="inferred from homology"/>
<evidence type="ECO:0000256" key="8">
    <source>
        <dbReference type="ARBA" id="ARBA00022755"/>
    </source>
</evidence>
<keyword evidence="7 15" id="KW-0547">Nucleotide-binding</keyword>
<keyword evidence="18" id="KW-1185">Reference proteome</keyword>
<dbReference type="InterPro" id="IPR020560">
    <property type="entry name" value="PRibGlycinamide_synth_C-dom"/>
</dbReference>
<keyword evidence="6" id="KW-0479">Metal-binding</keyword>
<dbReference type="EC" id="6.3.4.13" evidence="4 14"/>
<dbReference type="GO" id="GO:0009113">
    <property type="term" value="P:purine nucleobase biosynthetic process"/>
    <property type="evidence" value="ECO:0007669"/>
    <property type="project" value="InterPro"/>
</dbReference>
<dbReference type="InterPro" id="IPR020561">
    <property type="entry name" value="PRibGlycinamid_synth_ATP-grasp"/>
</dbReference>
<dbReference type="GO" id="GO:0005524">
    <property type="term" value="F:ATP binding"/>
    <property type="evidence" value="ECO:0007669"/>
    <property type="project" value="UniProtKB-UniRule"/>
</dbReference>
<dbReference type="UniPathway" id="UPA00074">
    <property type="reaction ID" value="UER00125"/>
</dbReference>
<dbReference type="SMART" id="SM01210">
    <property type="entry name" value="GARS_C"/>
    <property type="match status" value="1"/>
</dbReference>
<dbReference type="SUPFAM" id="SSF56059">
    <property type="entry name" value="Glutathione synthetase ATP-binding domain-like"/>
    <property type="match status" value="1"/>
</dbReference>
<evidence type="ECO:0000259" key="16">
    <source>
        <dbReference type="PROSITE" id="PS50975"/>
    </source>
</evidence>
<dbReference type="Gene3D" id="3.30.470.20">
    <property type="entry name" value="ATP-grasp fold, B domain"/>
    <property type="match status" value="1"/>
</dbReference>
<sequence length="423" mass="45228">MNVLVVGQGGREHALAWKLGQSARVDTVYVAPGNDGIKLVAECVAIEENDVDQLLSFAKVHQVGLTVIGPEVPLLAGIVDAFKEAGLAVFGPSKEAAMLEGSKSYAKEIMHRYNIPTAKSMTFSHYDEAVRYVQQQGAPIVIKADGLAAGKGVTVATTEEEALRALETMMSTRAFGEAGETVVIEECLQGEEVSLMAFVHGETVIPMVPAQDYKRAFNGDKGPNTGGMGAYSPVPHCPPDLVTQITETILNPTATAMVREGRPFTGILYAGLMLTEAGPKVIEFNVRFGDPETQVVLPRLESDLVEVMLTLLSGEKPALSWSDEAVVGVVLASTGYPGAYEKGAPIQGIEAAAEKGLVFHAGTTYRENVWRTNGGRVLLGAGRGRTFTEAREKAYHIVNTIDCEGLFCREDIASKTLRCVGEV</sequence>
<keyword evidence="10" id="KW-0464">Manganese</keyword>
<dbReference type="SUPFAM" id="SSF51246">
    <property type="entry name" value="Rudiment single hybrid motif"/>
    <property type="match status" value="1"/>
</dbReference>
<organism evidence="17 18">
    <name type="scientific">Shouchella lonarensis</name>
    <dbReference type="NCBI Taxonomy" id="1464122"/>
    <lineage>
        <taxon>Bacteria</taxon>
        <taxon>Bacillati</taxon>
        <taxon>Bacillota</taxon>
        <taxon>Bacilli</taxon>
        <taxon>Bacillales</taxon>
        <taxon>Bacillaceae</taxon>
        <taxon>Shouchella</taxon>
    </lineage>
</organism>
<comment type="cofactor">
    <cofactor evidence="2">
        <name>Mg(2+)</name>
        <dbReference type="ChEBI" id="CHEBI:18420"/>
    </cofactor>
</comment>
<dbReference type="InterPro" id="IPR000115">
    <property type="entry name" value="PRibGlycinamide_synth"/>
</dbReference>
<dbReference type="InterPro" id="IPR020562">
    <property type="entry name" value="PRibGlycinamide_synth_N"/>
</dbReference>
<evidence type="ECO:0000256" key="13">
    <source>
        <dbReference type="ARBA" id="ARBA00042864"/>
    </source>
</evidence>
<evidence type="ECO:0000313" key="18">
    <source>
        <dbReference type="Proteomes" id="UP000242662"/>
    </source>
</evidence>
<keyword evidence="8 14" id="KW-0658">Purine biosynthesis</keyword>
<dbReference type="Pfam" id="PF02844">
    <property type="entry name" value="GARS_N"/>
    <property type="match status" value="1"/>
</dbReference>
<dbReference type="OrthoDB" id="9807240at2"/>
<dbReference type="NCBIfam" id="TIGR00877">
    <property type="entry name" value="purD"/>
    <property type="match status" value="1"/>
</dbReference>
<evidence type="ECO:0000256" key="7">
    <source>
        <dbReference type="ARBA" id="ARBA00022741"/>
    </source>
</evidence>
<dbReference type="FunFam" id="3.30.470.20:FF:000018">
    <property type="entry name" value="Trifunctional purine biosynthetic protein adenosine-3"/>
    <property type="match status" value="1"/>
</dbReference>
<dbReference type="GO" id="GO:0046872">
    <property type="term" value="F:metal ion binding"/>
    <property type="evidence" value="ECO:0007669"/>
    <property type="project" value="UniProtKB-KW"/>
</dbReference>
<dbReference type="PROSITE" id="PS00184">
    <property type="entry name" value="GARS"/>
    <property type="match status" value="1"/>
</dbReference>
<dbReference type="Pfam" id="PF01071">
    <property type="entry name" value="GARS_A"/>
    <property type="match status" value="1"/>
</dbReference>
<comment type="catalytic activity">
    <reaction evidence="14">
        <text>5-phospho-beta-D-ribosylamine + glycine + ATP = N(1)-(5-phospho-beta-D-ribosyl)glycinamide + ADP + phosphate + H(+)</text>
        <dbReference type="Rhea" id="RHEA:17453"/>
        <dbReference type="ChEBI" id="CHEBI:15378"/>
        <dbReference type="ChEBI" id="CHEBI:30616"/>
        <dbReference type="ChEBI" id="CHEBI:43474"/>
        <dbReference type="ChEBI" id="CHEBI:57305"/>
        <dbReference type="ChEBI" id="CHEBI:58681"/>
        <dbReference type="ChEBI" id="CHEBI:143788"/>
        <dbReference type="ChEBI" id="CHEBI:456216"/>
        <dbReference type="EC" id="6.3.4.13"/>
    </reaction>
</comment>
<dbReference type="FunFam" id="3.30.1490.20:FF:000006">
    <property type="entry name" value="phosphoribosylamine--glycine ligase, chloroplastic-like"/>
    <property type="match status" value="1"/>
</dbReference>
<dbReference type="InterPro" id="IPR011054">
    <property type="entry name" value="Rudment_hybrid_motif"/>
</dbReference>
<evidence type="ECO:0000256" key="10">
    <source>
        <dbReference type="ARBA" id="ARBA00023211"/>
    </source>
</evidence>
<evidence type="ECO:0000256" key="5">
    <source>
        <dbReference type="ARBA" id="ARBA00022598"/>
    </source>
</evidence>
<dbReference type="Gene3D" id="3.30.1490.20">
    <property type="entry name" value="ATP-grasp fold, A domain"/>
    <property type="match status" value="1"/>
</dbReference>
<evidence type="ECO:0000256" key="4">
    <source>
        <dbReference type="ARBA" id="ARBA00013255"/>
    </source>
</evidence>
<gene>
    <name evidence="14" type="primary">purD</name>
    <name evidence="17" type="ORF">SAMN05421737_11081</name>
</gene>
<dbReference type="Gene3D" id="3.90.600.10">
    <property type="entry name" value="Phosphoribosylglycinamide synthetase, C-terminal domain"/>
    <property type="match status" value="1"/>
</dbReference>
<evidence type="ECO:0000256" key="3">
    <source>
        <dbReference type="ARBA" id="ARBA00005174"/>
    </source>
</evidence>
<name>A0A1G6MMT2_9BACI</name>
<dbReference type="SMART" id="SM01209">
    <property type="entry name" value="GARS_A"/>
    <property type="match status" value="1"/>
</dbReference>
<reference evidence="18" key="1">
    <citation type="submission" date="2016-09" db="EMBL/GenBank/DDBJ databases">
        <authorList>
            <person name="Varghese N."/>
            <person name="Submissions S."/>
        </authorList>
    </citation>
    <scope>NUCLEOTIDE SEQUENCE [LARGE SCALE GENOMIC DNA]</scope>
    <source>
        <strain evidence="18">25nlg</strain>
    </source>
</reference>
<dbReference type="PANTHER" id="PTHR43472:SF1">
    <property type="entry name" value="PHOSPHORIBOSYLAMINE--GLYCINE LIGASE, CHLOROPLASTIC"/>
    <property type="match status" value="1"/>
</dbReference>
<evidence type="ECO:0000256" key="15">
    <source>
        <dbReference type="PROSITE-ProRule" id="PRU00409"/>
    </source>
</evidence>
<evidence type="ECO:0000256" key="11">
    <source>
        <dbReference type="ARBA" id="ARBA00038345"/>
    </source>
</evidence>
<dbReference type="GO" id="GO:0004637">
    <property type="term" value="F:phosphoribosylamine-glycine ligase activity"/>
    <property type="evidence" value="ECO:0007669"/>
    <property type="project" value="UniProtKB-UniRule"/>
</dbReference>
<keyword evidence="9 15" id="KW-0067">ATP-binding</keyword>
<comment type="cofactor">
    <cofactor evidence="1">
        <name>Mn(2+)</name>
        <dbReference type="ChEBI" id="CHEBI:29035"/>
    </cofactor>
</comment>
<dbReference type="PROSITE" id="PS50975">
    <property type="entry name" value="ATP_GRASP"/>
    <property type="match status" value="1"/>
</dbReference>
<dbReference type="FunFam" id="3.40.50.20:FF:000006">
    <property type="entry name" value="Phosphoribosylamine--glycine ligase, chloroplastic"/>
    <property type="match status" value="1"/>
</dbReference>
<comment type="similarity">
    <text evidence="11 14">Belongs to the GARS family.</text>
</comment>
<comment type="pathway">
    <text evidence="3 14">Purine metabolism; IMP biosynthesis via de novo pathway; N(1)-(5-phospho-D-ribosyl)glycinamide from 5-phospho-alpha-D-ribose 1-diphosphate: step 2/2.</text>
</comment>
<dbReference type="STRING" id="1464122.SAMN05421737_11081"/>
<dbReference type="Pfam" id="PF02843">
    <property type="entry name" value="GARS_C"/>
    <property type="match status" value="1"/>
</dbReference>
<dbReference type="InterPro" id="IPR020559">
    <property type="entry name" value="PRibGlycinamide_synth_CS"/>
</dbReference>
<evidence type="ECO:0000256" key="2">
    <source>
        <dbReference type="ARBA" id="ARBA00001946"/>
    </source>
</evidence>
<dbReference type="EMBL" id="FMYM01000010">
    <property type="protein sequence ID" value="SDC56853.1"/>
    <property type="molecule type" value="Genomic_DNA"/>
</dbReference>
<dbReference type="RefSeq" id="WP_090776374.1">
    <property type="nucleotide sequence ID" value="NZ_FMYM01000010.1"/>
</dbReference>
<dbReference type="InterPro" id="IPR016185">
    <property type="entry name" value="PreATP-grasp_dom_sf"/>
</dbReference>
<dbReference type="Gene3D" id="3.40.50.20">
    <property type="match status" value="1"/>
</dbReference>
<dbReference type="PANTHER" id="PTHR43472">
    <property type="entry name" value="PHOSPHORIBOSYLAMINE--GLYCINE LIGASE"/>
    <property type="match status" value="1"/>
</dbReference>
<protein>
    <recommendedName>
        <fullName evidence="4 14">Phosphoribosylamine--glycine ligase</fullName>
        <ecNumber evidence="4 14">6.3.4.13</ecNumber>
    </recommendedName>
    <alternativeName>
        <fullName evidence="14">GARS</fullName>
    </alternativeName>
    <alternativeName>
        <fullName evidence="12 14">Glycinamide ribonucleotide synthetase</fullName>
    </alternativeName>
    <alternativeName>
        <fullName evidence="13 14">Phosphoribosylglycinamide synthetase</fullName>
    </alternativeName>
</protein>
<keyword evidence="5 14" id="KW-0436">Ligase</keyword>
<dbReference type="HAMAP" id="MF_00138">
    <property type="entry name" value="GARS"/>
    <property type="match status" value="1"/>
</dbReference>
<dbReference type="Proteomes" id="UP000242662">
    <property type="component" value="Unassembled WGS sequence"/>
</dbReference>
<evidence type="ECO:0000256" key="6">
    <source>
        <dbReference type="ARBA" id="ARBA00022723"/>
    </source>
</evidence>
<evidence type="ECO:0000256" key="14">
    <source>
        <dbReference type="HAMAP-Rule" id="MF_00138"/>
    </source>
</evidence>
<evidence type="ECO:0000256" key="12">
    <source>
        <dbReference type="ARBA" id="ARBA00042242"/>
    </source>
</evidence>
<dbReference type="GO" id="GO:0006189">
    <property type="term" value="P:'de novo' IMP biosynthetic process"/>
    <property type="evidence" value="ECO:0007669"/>
    <property type="project" value="UniProtKB-UniRule"/>
</dbReference>
<evidence type="ECO:0000313" key="17">
    <source>
        <dbReference type="EMBL" id="SDC56853.1"/>
    </source>
</evidence>
<dbReference type="InterPro" id="IPR037123">
    <property type="entry name" value="PRibGlycinamide_synth_C_sf"/>
</dbReference>